<reference evidence="4 5" key="1">
    <citation type="submission" date="2023-08" db="EMBL/GenBank/DDBJ databases">
        <title>Nocardioides seae sp. nov., a bacterium isolated from a soil.</title>
        <authorList>
            <person name="Wang X."/>
        </authorList>
    </citation>
    <scope>NUCLEOTIDE SEQUENCE [LARGE SCALE GENOMIC DNA]</scope>
    <source>
        <strain evidence="4 5">YZH12</strain>
    </source>
</reference>
<dbReference type="PANTHER" id="PTHR30055">
    <property type="entry name" value="HTH-TYPE TRANSCRIPTIONAL REGULATOR RUTR"/>
    <property type="match status" value="1"/>
</dbReference>
<dbReference type="InterPro" id="IPR009057">
    <property type="entry name" value="Homeodomain-like_sf"/>
</dbReference>
<evidence type="ECO:0000313" key="4">
    <source>
        <dbReference type="EMBL" id="MDT9594105.1"/>
    </source>
</evidence>
<feature type="domain" description="HTH tetR-type" evidence="3">
    <location>
        <begin position="15"/>
        <end position="75"/>
    </location>
</feature>
<protein>
    <submittedName>
        <fullName evidence="4">TetR/AcrR family transcriptional regulator</fullName>
    </submittedName>
</protein>
<accession>A0ABU3PZA9</accession>
<evidence type="ECO:0000259" key="3">
    <source>
        <dbReference type="PROSITE" id="PS50977"/>
    </source>
</evidence>
<dbReference type="Pfam" id="PF00440">
    <property type="entry name" value="TetR_N"/>
    <property type="match status" value="1"/>
</dbReference>
<dbReference type="Pfam" id="PF17918">
    <property type="entry name" value="TetR_C_15"/>
    <property type="match status" value="1"/>
</dbReference>
<dbReference type="PANTHER" id="PTHR30055:SF201">
    <property type="entry name" value="TRANSCRIPTIONAL REGULATORY PROTEIN"/>
    <property type="match status" value="1"/>
</dbReference>
<feature type="DNA-binding region" description="H-T-H motif" evidence="2">
    <location>
        <begin position="38"/>
        <end position="57"/>
    </location>
</feature>
<dbReference type="PROSITE" id="PS50977">
    <property type="entry name" value="HTH_TETR_2"/>
    <property type="match status" value="1"/>
</dbReference>
<proteinExistence type="predicted"/>
<gene>
    <name evidence="4" type="ORF">RDV89_13565</name>
</gene>
<dbReference type="PRINTS" id="PR00455">
    <property type="entry name" value="HTHTETR"/>
</dbReference>
<dbReference type="Proteomes" id="UP001268542">
    <property type="component" value="Unassembled WGS sequence"/>
</dbReference>
<organism evidence="4 5">
    <name type="scientific">Nocardioides imazamoxiresistens</name>
    <dbReference type="NCBI Taxonomy" id="3231893"/>
    <lineage>
        <taxon>Bacteria</taxon>
        <taxon>Bacillati</taxon>
        <taxon>Actinomycetota</taxon>
        <taxon>Actinomycetes</taxon>
        <taxon>Propionibacteriales</taxon>
        <taxon>Nocardioidaceae</taxon>
        <taxon>Nocardioides</taxon>
    </lineage>
</organism>
<name>A0ABU3PZA9_9ACTN</name>
<keyword evidence="1 2" id="KW-0238">DNA-binding</keyword>
<evidence type="ECO:0000256" key="2">
    <source>
        <dbReference type="PROSITE-ProRule" id="PRU00335"/>
    </source>
</evidence>
<dbReference type="PROSITE" id="PS01081">
    <property type="entry name" value="HTH_TETR_1"/>
    <property type="match status" value="1"/>
</dbReference>
<dbReference type="InterPro" id="IPR001647">
    <property type="entry name" value="HTH_TetR"/>
</dbReference>
<dbReference type="RefSeq" id="WP_315733586.1">
    <property type="nucleotide sequence ID" value="NZ_JAVYII010000005.1"/>
</dbReference>
<keyword evidence="5" id="KW-1185">Reference proteome</keyword>
<evidence type="ECO:0000313" key="5">
    <source>
        <dbReference type="Proteomes" id="UP001268542"/>
    </source>
</evidence>
<comment type="caution">
    <text evidence="4">The sequence shown here is derived from an EMBL/GenBank/DDBJ whole genome shotgun (WGS) entry which is preliminary data.</text>
</comment>
<dbReference type="InterPro" id="IPR041669">
    <property type="entry name" value="TetR_C_15"/>
</dbReference>
<dbReference type="InterPro" id="IPR023772">
    <property type="entry name" value="DNA-bd_HTH_TetR-type_CS"/>
</dbReference>
<dbReference type="Gene3D" id="1.10.357.10">
    <property type="entry name" value="Tetracycline Repressor, domain 2"/>
    <property type="match status" value="1"/>
</dbReference>
<dbReference type="InterPro" id="IPR050109">
    <property type="entry name" value="HTH-type_TetR-like_transc_reg"/>
</dbReference>
<evidence type="ECO:0000256" key="1">
    <source>
        <dbReference type="ARBA" id="ARBA00023125"/>
    </source>
</evidence>
<dbReference type="SUPFAM" id="SSF46689">
    <property type="entry name" value="Homeodomain-like"/>
    <property type="match status" value="1"/>
</dbReference>
<sequence length="205" mass="22413">MTSSLRREPRQARSRAMVERIVDAARAVLAAEGYDAFSTNRVAAAAGVSPGSLYQYFPDKTALVDVLARQWVDRMSDDVAGALLAHVDAEAPDLLRSAATALLDAVERDPLMLRIVWLELPGARNVAARDALERRVRDVLTTYLRLRHPATAERADRLAWVLVLTAQQLTVRFVLDPDPPLTREQLVDELVAVSAGVLGVPGVPD</sequence>
<dbReference type="EMBL" id="JAVYII010000005">
    <property type="protein sequence ID" value="MDT9594105.1"/>
    <property type="molecule type" value="Genomic_DNA"/>
</dbReference>